<evidence type="ECO:0000313" key="2">
    <source>
        <dbReference type="Proteomes" id="UP001164539"/>
    </source>
</evidence>
<sequence length="1051" mass="116115">MSSMSSNHDRDIESQHQALLITSNRPRDNWRWIFLIIQACQILRSRADKAKKGSIPSYRVISSEEEANFEITEVEEVLPTSPQLSVDVYCVETNDSNAIDRQRQRENIDRIVKTKDLDSLRSFGGVQGIAEALDTDLVKGIPGDEGDFLSRHTSTTISKAQDPTEGFFRLLLKSCNNSVIFLLFLSAMMSIGFGIKEEGARTGWYEGAIILLAVIILVVVPSIRDFWNGSPKKLLEEQRPSEKKQMNIDVLRGGTWQSTNISNVVIGDIVHLQRGNKVPGDGLFISGDFLKLDDGSTTTNKENPFLYHGAKVVSGCGHMLVTSTGSNTSWNELMSRVTKAPSKTTLPAQLDKVSIYTQVIGLVISVLIPIVVFLHYKLGKQKHENGVSETKGRSIPIKELMDAIKRIVMKPSGQVSFLTTSLTVLVVGMVEGVPFLISLAIFYWNKKALRNKAFAREPMACVSMGSVTTICTDKVGGLKQNQREVGMCWIGEEAITEDSVINDNVLEVFYHGISTDILSQQSSSNSIEDPILSWATMILGMEMEPLKQSCSIVDTEELSSSEGTRVLLRKKKDPESCTCMHWKGPAKRILEMCTLYYDSDGKEKIIDEAKRSAFQQIIDNMHSKDLKTMAFAYKQVDGPTAEDNSLIMIGLLGLKHMCHTQTREAIEACRNAGVNVILVSEDNVSTVIAIGKESGLLCNSSELVLEGEEFRNCPSEEMMKMIDKICGIGNCLPSDKLKLVQCLKQKGQMVAMVGYRTNDTAALKEANVGITMGAWSSESARESSDIIIWDGNFSSLVTILRCGKCTYNNIQKYMQLELTMVIAGLLITTVTTIAFGHTPISAIQWCWANLIVSVPGGLALLTEQPSEKVMGKPPIRQTDSFITKTIWRNIITQALFQAIILVTFQFKSKSILRINDKVIETMVFNSFILCQVFNQFNAREPQMKNIFKGIQRNMFFWVAVSVTLVLQVLFIETAHTLAGDAKLTREQWGICFLIGAQSLAVDLAAKIASSFIVNLVTSGQSSQPGAIGVTNSESASNLELPLNNQGSTAKP</sequence>
<keyword evidence="2" id="KW-1185">Reference proteome</keyword>
<accession>A0ACC1WYV1</accession>
<evidence type="ECO:0000313" key="1">
    <source>
        <dbReference type="EMBL" id="KAJ4704069.1"/>
    </source>
</evidence>
<comment type="caution">
    <text evidence="1">The sequence shown here is derived from an EMBL/GenBank/DDBJ whole genome shotgun (WGS) entry which is preliminary data.</text>
</comment>
<protein>
    <submittedName>
        <fullName evidence="1">Calcium-transporting ATPase</fullName>
    </submittedName>
</protein>
<proteinExistence type="predicted"/>
<reference evidence="1 2" key="1">
    <citation type="journal article" date="2023" name="Science">
        <title>Complex scaffold remodeling in plant triterpene biosynthesis.</title>
        <authorList>
            <person name="De La Pena R."/>
            <person name="Hodgson H."/>
            <person name="Liu J.C."/>
            <person name="Stephenson M.J."/>
            <person name="Martin A.C."/>
            <person name="Owen C."/>
            <person name="Harkess A."/>
            <person name="Leebens-Mack J."/>
            <person name="Jimenez L.E."/>
            <person name="Osbourn A."/>
            <person name="Sattely E.S."/>
        </authorList>
    </citation>
    <scope>NUCLEOTIDE SEQUENCE [LARGE SCALE GENOMIC DNA]</scope>
    <source>
        <strain evidence="2">cv. JPN11</strain>
        <tissue evidence="1">Leaf</tissue>
    </source>
</reference>
<name>A0ACC1WYV1_MELAZ</name>
<dbReference type="EMBL" id="CM051406">
    <property type="protein sequence ID" value="KAJ4704069.1"/>
    <property type="molecule type" value="Genomic_DNA"/>
</dbReference>
<gene>
    <name evidence="1" type="ORF">OWV82_023882</name>
</gene>
<organism evidence="1 2">
    <name type="scientific">Melia azedarach</name>
    <name type="common">Chinaberry tree</name>
    <dbReference type="NCBI Taxonomy" id="155640"/>
    <lineage>
        <taxon>Eukaryota</taxon>
        <taxon>Viridiplantae</taxon>
        <taxon>Streptophyta</taxon>
        <taxon>Embryophyta</taxon>
        <taxon>Tracheophyta</taxon>
        <taxon>Spermatophyta</taxon>
        <taxon>Magnoliopsida</taxon>
        <taxon>eudicotyledons</taxon>
        <taxon>Gunneridae</taxon>
        <taxon>Pentapetalae</taxon>
        <taxon>rosids</taxon>
        <taxon>malvids</taxon>
        <taxon>Sapindales</taxon>
        <taxon>Meliaceae</taxon>
        <taxon>Melia</taxon>
    </lineage>
</organism>
<dbReference type="Proteomes" id="UP001164539">
    <property type="component" value="Chromosome 13"/>
</dbReference>